<evidence type="ECO:0000313" key="1">
    <source>
        <dbReference type="EMBL" id="KAK9273551.1"/>
    </source>
</evidence>
<sequence length="104" mass="11962">MSSRMIVVNVLHVVLPKSNSNFAALSMLSLRWSMGGVGILQALATEQIAPSSPAQRKLRGWEREREDPCERERERKWEKVMKHKRTKERMAVCENEEKNALLDG</sequence>
<organism evidence="1 2">
    <name type="scientific">Liquidambar formosana</name>
    <name type="common">Formosan gum</name>
    <dbReference type="NCBI Taxonomy" id="63359"/>
    <lineage>
        <taxon>Eukaryota</taxon>
        <taxon>Viridiplantae</taxon>
        <taxon>Streptophyta</taxon>
        <taxon>Embryophyta</taxon>
        <taxon>Tracheophyta</taxon>
        <taxon>Spermatophyta</taxon>
        <taxon>Magnoliopsida</taxon>
        <taxon>eudicotyledons</taxon>
        <taxon>Gunneridae</taxon>
        <taxon>Pentapetalae</taxon>
        <taxon>Saxifragales</taxon>
        <taxon>Altingiaceae</taxon>
        <taxon>Liquidambar</taxon>
    </lineage>
</organism>
<protein>
    <submittedName>
        <fullName evidence="1">Uncharacterized protein</fullName>
    </submittedName>
</protein>
<name>A0AAP0WMT5_LIQFO</name>
<proteinExistence type="predicted"/>
<keyword evidence="2" id="KW-1185">Reference proteome</keyword>
<dbReference type="Proteomes" id="UP001415857">
    <property type="component" value="Unassembled WGS sequence"/>
</dbReference>
<dbReference type="AlphaFoldDB" id="A0AAP0WMT5"/>
<reference evidence="1 2" key="1">
    <citation type="journal article" date="2024" name="Plant J.">
        <title>Genome sequences and population genomics reveal climatic adaptation and genomic divergence between two closely related sweetgum species.</title>
        <authorList>
            <person name="Xu W.Q."/>
            <person name="Ren C.Q."/>
            <person name="Zhang X.Y."/>
            <person name="Comes H.P."/>
            <person name="Liu X.H."/>
            <person name="Li Y.G."/>
            <person name="Kettle C.J."/>
            <person name="Jalonen R."/>
            <person name="Gaisberger H."/>
            <person name="Ma Y.Z."/>
            <person name="Qiu Y.X."/>
        </authorList>
    </citation>
    <scope>NUCLEOTIDE SEQUENCE [LARGE SCALE GENOMIC DNA]</scope>
    <source>
        <strain evidence="1">Hangzhou</strain>
    </source>
</reference>
<comment type="caution">
    <text evidence="1">The sequence shown here is derived from an EMBL/GenBank/DDBJ whole genome shotgun (WGS) entry which is preliminary data.</text>
</comment>
<dbReference type="EMBL" id="JBBPBK010000012">
    <property type="protein sequence ID" value="KAK9273551.1"/>
    <property type="molecule type" value="Genomic_DNA"/>
</dbReference>
<gene>
    <name evidence="1" type="ORF">L1049_018361</name>
</gene>
<accession>A0AAP0WMT5</accession>
<evidence type="ECO:0000313" key="2">
    <source>
        <dbReference type="Proteomes" id="UP001415857"/>
    </source>
</evidence>